<dbReference type="AlphaFoldDB" id="A0A3A9ALA8"/>
<keyword evidence="3" id="KW-0328">Glycosyltransferase</keyword>
<proteinExistence type="inferred from homology"/>
<dbReference type="Pfam" id="PF00535">
    <property type="entry name" value="Glycos_transf_2"/>
    <property type="match status" value="1"/>
</dbReference>
<keyword evidence="7" id="KW-1185">Reference proteome</keyword>
<protein>
    <submittedName>
        <fullName evidence="6">Glycosyltransferase</fullName>
    </submittedName>
</protein>
<reference evidence="6 7" key="1">
    <citation type="submission" date="2018-09" db="EMBL/GenBank/DDBJ databases">
        <title>Murine metabolic-syndrome-specific gut microbial biobank.</title>
        <authorList>
            <person name="Liu C."/>
        </authorList>
    </citation>
    <scope>NUCLEOTIDE SEQUENCE [LARGE SCALE GENOMIC DNA]</scope>
    <source>
        <strain evidence="6 7">0.1xD8-82</strain>
    </source>
</reference>
<comment type="caution">
    <text evidence="6">The sequence shown here is derived from an EMBL/GenBank/DDBJ whole genome shotgun (WGS) entry which is preliminary data.</text>
</comment>
<dbReference type="EMBL" id="RAYQ01000005">
    <property type="protein sequence ID" value="RKI92370.1"/>
    <property type="molecule type" value="Genomic_DNA"/>
</dbReference>
<accession>A0A3A9ALA8</accession>
<comment type="similarity">
    <text evidence="2">Belongs to the glycosyltransferase 2 family.</text>
</comment>
<sequence length="365" mass="42501">MLHVLKKECELGRPIVVFGAGETGERVIKILQKNNIKIHYICDNDVNKQGKLFHTYKVLAANEIQYIDSPIVIVASLYFKEIEKQLIELGVNSIVIYKELFLKKNVLYEKLVFPCCSSPKVSIVLTVFNGWKYTYECLKSILHAKTNIPYEVIVGDNVSTDETKNMEQYVENITIIHNKENLGYLRNCNETSKHAKGKYMVLLSNDVKIISDYWMDKWVESFIKDNSIGALGGIVYGWDLEDANFGYSVNEKVEFIANREKNGIYDVDYLCPACICFQTAIWRKIGGYDELFCPAWYEDIDIYCELRKHGYRLVLDTNVQYVHYENVTYGITRNQDSVFWQNHQKFIDKWSKHWEYVTAVKSITI</sequence>
<dbReference type="RefSeq" id="WP_120468084.1">
    <property type="nucleotide sequence ID" value="NZ_RAYQ01000005.1"/>
</dbReference>
<evidence type="ECO:0000313" key="7">
    <source>
        <dbReference type="Proteomes" id="UP000280696"/>
    </source>
</evidence>
<dbReference type="GO" id="GO:0016757">
    <property type="term" value="F:glycosyltransferase activity"/>
    <property type="evidence" value="ECO:0007669"/>
    <property type="project" value="UniProtKB-KW"/>
</dbReference>
<dbReference type="PANTHER" id="PTHR43179">
    <property type="entry name" value="RHAMNOSYLTRANSFERASE WBBL"/>
    <property type="match status" value="1"/>
</dbReference>
<dbReference type="Proteomes" id="UP000280696">
    <property type="component" value="Unassembled WGS sequence"/>
</dbReference>
<organism evidence="6 7">
    <name type="scientific">Parablautia intestinalis</name>
    <dbReference type="NCBI Taxonomy" id="2320100"/>
    <lineage>
        <taxon>Bacteria</taxon>
        <taxon>Bacillati</taxon>
        <taxon>Bacillota</taxon>
        <taxon>Clostridia</taxon>
        <taxon>Lachnospirales</taxon>
        <taxon>Lachnospiraceae</taxon>
        <taxon>Parablautia</taxon>
    </lineage>
</organism>
<keyword evidence="4 6" id="KW-0808">Transferase</keyword>
<dbReference type="PANTHER" id="PTHR43179:SF12">
    <property type="entry name" value="GALACTOFURANOSYLTRANSFERASE GLFT2"/>
    <property type="match status" value="1"/>
</dbReference>
<name>A0A3A9ALA8_9FIRM</name>
<dbReference type="InterPro" id="IPR029063">
    <property type="entry name" value="SAM-dependent_MTases_sf"/>
</dbReference>
<dbReference type="OrthoDB" id="8416156at2"/>
<dbReference type="Gene3D" id="3.40.50.720">
    <property type="entry name" value="NAD(P)-binding Rossmann-like Domain"/>
    <property type="match status" value="1"/>
</dbReference>
<evidence type="ECO:0000256" key="4">
    <source>
        <dbReference type="ARBA" id="ARBA00022679"/>
    </source>
</evidence>
<gene>
    <name evidence="6" type="ORF">D7V94_06725</name>
</gene>
<dbReference type="InterPro" id="IPR029044">
    <property type="entry name" value="Nucleotide-diphossugar_trans"/>
</dbReference>
<comment type="pathway">
    <text evidence="1">Cell wall biogenesis; cell wall polysaccharide biosynthesis.</text>
</comment>
<evidence type="ECO:0000256" key="2">
    <source>
        <dbReference type="ARBA" id="ARBA00006739"/>
    </source>
</evidence>
<dbReference type="Gene3D" id="3.90.550.10">
    <property type="entry name" value="Spore Coat Polysaccharide Biosynthesis Protein SpsA, Chain A"/>
    <property type="match status" value="1"/>
</dbReference>
<evidence type="ECO:0000259" key="5">
    <source>
        <dbReference type="Pfam" id="PF00535"/>
    </source>
</evidence>
<evidence type="ECO:0000256" key="1">
    <source>
        <dbReference type="ARBA" id="ARBA00004776"/>
    </source>
</evidence>
<evidence type="ECO:0000313" key="6">
    <source>
        <dbReference type="EMBL" id="RKI92370.1"/>
    </source>
</evidence>
<feature type="domain" description="Glycosyltransferase 2-like" evidence="5">
    <location>
        <begin position="122"/>
        <end position="237"/>
    </location>
</feature>
<evidence type="ECO:0000256" key="3">
    <source>
        <dbReference type="ARBA" id="ARBA00022676"/>
    </source>
</evidence>
<dbReference type="SUPFAM" id="SSF53335">
    <property type="entry name" value="S-adenosyl-L-methionine-dependent methyltransferases"/>
    <property type="match status" value="1"/>
</dbReference>
<dbReference type="InterPro" id="IPR001173">
    <property type="entry name" value="Glyco_trans_2-like"/>
</dbReference>
<dbReference type="SUPFAM" id="SSF53448">
    <property type="entry name" value="Nucleotide-diphospho-sugar transferases"/>
    <property type="match status" value="1"/>
</dbReference>